<accession>A0A5C0SMT3</accession>
<name>A0A5C0SMT3_9EURY</name>
<evidence type="ECO:0000313" key="2">
    <source>
        <dbReference type="Proteomes" id="UP000322631"/>
    </source>
</evidence>
<gene>
    <name evidence="1" type="ORF">FPV09_11870</name>
</gene>
<proteinExistence type="predicted"/>
<protein>
    <submittedName>
        <fullName evidence="1">Uncharacterized protein</fullName>
    </submittedName>
</protein>
<dbReference type="RefSeq" id="WP_148883550.1">
    <property type="nucleotide sequence ID" value="NZ_CP041932.1"/>
</dbReference>
<dbReference type="EMBL" id="CP041932">
    <property type="protein sequence ID" value="QEK15661.1"/>
    <property type="molecule type" value="Genomic_DNA"/>
</dbReference>
<dbReference type="KEGG" id="them:FPV09_11870"/>
<keyword evidence="2" id="KW-1185">Reference proteome</keyword>
<dbReference type="AlphaFoldDB" id="A0A5C0SMT3"/>
<evidence type="ECO:0000313" key="1">
    <source>
        <dbReference type="EMBL" id="QEK15661.1"/>
    </source>
</evidence>
<dbReference type="Proteomes" id="UP000322631">
    <property type="component" value="Chromosome"/>
</dbReference>
<reference evidence="1 2" key="1">
    <citation type="submission" date="2019-07" db="EMBL/GenBank/DDBJ databases">
        <title>Complete genome of Thermococcus acidophilus.</title>
        <authorList>
            <person name="Li X."/>
        </authorList>
    </citation>
    <scope>NUCLEOTIDE SEQUENCE [LARGE SCALE GENOMIC DNA]</scope>
    <source>
        <strain evidence="1 2">SY113</strain>
    </source>
</reference>
<sequence length="61" mass="6766">MVQRPPLRVFNRSKAVLERTPYGVNPPTLEGNVKPFGEGVVLQWPLRGLITLAGLKRVSVI</sequence>
<dbReference type="GeneID" id="41610563"/>
<organism evidence="1 2">
    <name type="scientific">Thermococcus aciditolerans</name>
    <dbReference type="NCBI Taxonomy" id="2598455"/>
    <lineage>
        <taxon>Archaea</taxon>
        <taxon>Methanobacteriati</taxon>
        <taxon>Methanobacteriota</taxon>
        <taxon>Thermococci</taxon>
        <taxon>Thermococcales</taxon>
        <taxon>Thermococcaceae</taxon>
        <taxon>Thermococcus</taxon>
    </lineage>
</organism>